<sequence length="135" mass="15533">MEPLDTGKVSLCIEDGRYLHAVIYTNGELAEQDIKPVTDYLDRFTLPLPTLIVRKGRYAISIPVQIAMLQQTKRRLKAVAFLERDHKDVIMTRIAANTYFKDIPVKSFYDEEEAVNWLSQHFYQTPLLSDAQNSA</sequence>
<gene>
    <name evidence="2" type="ORF">CODIS_05650</name>
</gene>
<comment type="caution">
    <text evidence="2">The sequence shown here is derived from an EMBL/GenBank/DDBJ whole genome shotgun (WGS) entry which is preliminary data.</text>
</comment>
<organism evidence="2 3">
    <name type="scientific">Candidatus Thiodiazotropha endolucinida</name>
    <dbReference type="NCBI Taxonomy" id="1655433"/>
    <lineage>
        <taxon>Bacteria</taxon>
        <taxon>Pseudomonadati</taxon>
        <taxon>Pseudomonadota</taxon>
        <taxon>Gammaproteobacteria</taxon>
        <taxon>Chromatiales</taxon>
        <taxon>Sedimenticolaceae</taxon>
        <taxon>Candidatus Thiodiazotropha</taxon>
    </lineage>
</organism>
<reference evidence="2 3" key="1">
    <citation type="submission" date="2016-06" db="EMBL/GenBank/DDBJ databases">
        <title>Genome sequence of endosymbiont of Candidatus Endolucinida thiodiazotropha.</title>
        <authorList>
            <person name="Poehlein A."/>
            <person name="Koenig S."/>
            <person name="Heiden S.E."/>
            <person name="Thuermer A."/>
            <person name="Voget S."/>
            <person name="Daniel R."/>
            <person name="Markert S."/>
            <person name="Gros O."/>
            <person name="Schweder T."/>
        </authorList>
    </citation>
    <scope>NUCLEOTIDE SEQUENCE [LARGE SCALE GENOMIC DNA]</scope>
    <source>
        <strain evidence="2 3">COS</strain>
    </source>
</reference>
<dbReference type="EMBL" id="MARB01000003">
    <property type="protein sequence ID" value="ODJ88954.1"/>
    <property type="molecule type" value="Genomic_DNA"/>
</dbReference>
<keyword evidence="3" id="KW-1185">Reference proteome</keyword>
<feature type="domain" description="DUF7793" evidence="1">
    <location>
        <begin position="70"/>
        <end position="121"/>
    </location>
</feature>
<dbReference type="InterPro" id="IPR056695">
    <property type="entry name" value="DUF7793"/>
</dbReference>
<evidence type="ECO:0000313" key="3">
    <source>
        <dbReference type="Proteomes" id="UP000094769"/>
    </source>
</evidence>
<dbReference type="OrthoDB" id="9892965at2"/>
<dbReference type="AlphaFoldDB" id="A0A7Z0VPR4"/>
<evidence type="ECO:0000259" key="1">
    <source>
        <dbReference type="Pfam" id="PF25056"/>
    </source>
</evidence>
<proteinExistence type="predicted"/>
<accession>A0A7Z0VPR4</accession>
<protein>
    <recommendedName>
        <fullName evidence="1">DUF7793 domain-containing protein</fullName>
    </recommendedName>
</protein>
<dbReference type="Proteomes" id="UP000094769">
    <property type="component" value="Unassembled WGS sequence"/>
</dbReference>
<dbReference type="RefSeq" id="WP_069121203.1">
    <property type="nucleotide sequence ID" value="NZ_MARB01000003.1"/>
</dbReference>
<dbReference type="Pfam" id="PF25056">
    <property type="entry name" value="DUF7793"/>
    <property type="match status" value="1"/>
</dbReference>
<name>A0A7Z0VPR4_9GAMM</name>
<evidence type="ECO:0000313" key="2">
    <source>
        <dbReference type="EMBL" id="ODJ88954.1"/>
    </source>
</evidence>